<feature type="region of interest" description="Disordered" evidence="8">
    <location>
        <begin position="33"/>
        <end position="76"/>
    </location>
</feature>
<evidence type="ECO:0000256" key="1">
    <source>
        <dbReference type="ARBA" id="ARBA00004271"/>
    </source>
</evidence>
<dbReference type="GO" id="GO:0006995">
    <property type="term" value="P:cellular response to nitrogen starvation"/>
    <property type="evidence" value="ECO:0007669"/>
    <property type="project" value="UniProtKB-ARBA"/>
</dbReference>
<evidence type="ECO:0000256" key="6">
    <source>
        <dbReference type="ARBA" id="ARBA00022729"/>
    </source>
</evidence>
<keyword evidence="7" id="KW-0379">Hydroxylation</keyword>
<dbReference type="GO" id="GO:0005179">
    <property type="term" value="F:hormone activity"/>
    <property type="evidence" value="ECO:0007669"/>
    <property type="project" value="UniProtKB-KW"/>
</dbReference>
<dbReference type="PANTHER" id="PTHR33348">
    <property type="entry name" value="PRECURSOR OF CEP5"/>
    <property type="match status" value="1"/>
</dbReference>
<keyword evidence="11" id="KW-1185">Reference proteome</keyword>
<sequence length="162" mass="17368">MGKSLAMNKYFAVFLALVACHDSFLTHGREIKPSTQHSSLNKGTVVPEDSPQPLKASVNNVLTPSSEKKDGSTVTPGYGVESYGQYSGATYINAFRPTTPGNSPGVGHRKFARQDNDMKAKVRSPGVNAHVTEETQNGFKPTNPGHSPGVGYAQENKFGLMN</sequence>
<evidence type="ECO:0000256" key="4">
    <source>
        <dbReference type="ARBA" id="ARBA00022525"/>
    </source>
</evidence>
<accession>A0ABD1MCR5</accession>
<dbReference type="AlphaFoldDB" id="A0ABD1MCR5"/>
<proteinExistence type="inferred from homology"/>
<comment type="caution">
    <text evidence="10">The sequence shown here is derived from an EMBL/GenBank/DDBJ whole genome shotgun (WGS) entry which is preliminary data.</text>
</comment>
<keyword evidence="3" id="KW-0052">Apoplast</keyword>
<evidence type="ECO:0000313" key="11">
    <source>
        <dbReference type="Proteomes" id="UP001603857"/>
    </source>
</evidence>
<dbReference type="EMBL" id="JBGMDY010000005">
    <property type="protein sequence ID" value="KAL2333579.1"/>
    <property type="molecule type" value="Genomic_DNA"/>
</dbReference>
<dbReference type="Proteomes" id="UP001603857">
    <property type="component" value="Unassembled WGS sequence"/>
</dbReference>
<reference evidence="10 11" key="1">
    <citation type="submission" date="2024-08" db="EMBL/GenBank/DDBJ databases">
        <title>Insights into the chromosomal genome structure of Flemingia macrophylla.</title>
        <authorList>
            <person name="Ding Y."/>
            <person name="Zhao Y."/>
            <person name="Bi W."/>
            <person name="Wu M."/>
            <person name="Zhao G."/>
            <person name="Gong Y."/>
            <person name="Li W."/>
            <person name="Zhang P."/>
        </authorList>
    </citation>
    <scope>NUCLEOTIDE SEQUENCE [LARGE SCALE GENOMIC DNA]</scope>
    <source>
        <strain evidence="10">DYQJB</strain>
        <tissue evidence="10">Leaf</tissue>
    </source>
</reference>
<feature type="chain" id="PRO_5044759364" description="Precursor of CEP9" evidence="9">
    <location>
        <begin position="29"/>
        <end position="162"/>
    </location>
</feature>
<evidence type="ECO:0000256" key="2">
    <source>
        <dbReference type="ARBA" id="ARBA00008963"/>
    </source>
</evidence>
<organism evidence="10 11">
    <name type="scientific">Flemingia macrophylla</name>
    <dbReference type="NCBI Taxonomy" id="520843"/>
    <lineage>
        <taxon>Eukaryota</taxon>
        <taxon>Viridiplantae</taxon>
        <taxon>Streptophyta</taxon>
        <taxon>Embryophyta</taxon>
        <taxon>Tracheophyta</taxon>
        <taxon>Spermatophyta</taxon>
        <taxon>Magnoliopsida</taxon>
        <taxon>eudicotyledons</taxon>
        <taxon>Gunneridae</taxon>
        <taxon>Pentapetalae</taxon>
        <taxon>rosids</taxon>
        <taxon>fabids</taxon>
        <taxon>Fabales</taxon>
        <taxon>Fabaceae</taxon>
        <taxon>Papilionoideae</taxon>
        <taxon>50 kb inversion clade</taxon>
        <taxon>NPAAA clade</taxon>
        <taxon>indigoferoid/millettioid clade</taxon>
        <taxon>Phaseoleae</taxon>
        <taxon>Flemingia</taxon>
    </lineage>
</organism>
<keyword evidence="6 9" id="KW-0732">Signal</keyword>
<keyword evidence="4" id="KW-0964">Secreted</keyword>
<keyword evidence="5" id="KW-0372">Hormone</keyword>
<protein>
    <recommendedName>
        <fullName evidence="12">Precursor of CEP9</fullName>
    </recommendedName>
</protein>
<comment type="subcellular location">
    <subcellularLocation>
        <location evidence="1">Secreted</location>
        <location evidence="1">Extracellular space</location>
        <location evidence="1">Apoplast</location>
    </subcellularLocation>
</comment>
<name>A0ABD1MCR5_9FABA</name>
<comment type="similarity">
    <text evidence="2">Belongs to the C-terminally encoded plant signaling peptide (CEP) family.</text>
</comment>
<feature type="compositionally biased region" description="Polar residues" evidence="8">
    <location>
        <begin position="33"/>
        <end position="42"/>
    </location>
</feature>
<gene>
    <name evidence="10" type="ORF">Fmac_014792</name>
</gene>
<evidence type="ECO:0000256" key="5">
    <source>
        <dbReference type="ARBA" id="ARBA00022702"/>
    </source>
</evidence>
<evidence type="ECO:0000256" key="3">
    <source>
        <dbReference type="ARBA" id="ARBA00022523"/>
    </source>
</evidence>
<evidence type="ECO:0000256" key="7">
    <source>
        <dbReference type="ARBA" id="ARBA00023278"/>
    </source>
</evidence>
<evidence type="ECO:0000256" key="8">
    <source>
        <dbReference type="SAM" id="MobiDB-lite"/>
    </source>
</evidence>
<dbReference type="GO" id="GO:0048046">
    <property type="term" value="C:apoplast"/>
    <property type="evidence" value="ECO:0007669"/>
    <property type="project" value="UniProtKB-SubCell"/>
</dbReference>
<dbReference type="InterPro" id="IPR033250">
    <property type="entry name" value="CEP"/>
</dbReference>
<evidence type="ECO:0000313" key="10">
    <source>
        <dbReference type="EMBL" id="KAL2333579.1"/>
    </source>
</evidence>
<dbReference type="PANTHER" id="PTHR33348:SF44">
    <property type="entry name" value="PRECURSOR OF CEP6"/>
    <property type="match status" value="1"/>
</dbReference>
<dbReference type="PROSITE" id="PS51257">
    <property type="entry name" value="PROKAR_LIPOPROTEIN"/>
    <property type="match status" value="1"/>
</dbReference>
<dbReference type="GO" id="GO:1902025">
    <property type="term" value="P:nitrate import"/>
    <property type="evidence" value="ECO:0007669"/>
    <property type="project" value="UniProtKB-ARBA"/>
</dbReference>
<feature type="signal peptide" evidence="9">
    <location>
        <begin position="1"/>
        <end position="28"/>
    </location>
</feature>
<evidence type="ECO:0000256" key="9">
    <source>
        <dbReference type="SAM" id="SignalP"/>
    </source>
</evidence>
<feature type="region of interest" description="Disordered" evidence="8">
    <location>
        <begin position="132"/>
        <end position="152"/>
    </location>
</feature>
<evidence type="ECO:0008006" key="12">
    <source>
        <dbReference type="Google" id="ProtNLM"/>
    </source>
</evidence>